<gene>
    <name evidence="7" type="ORF">I4Q42_04240</name>
</gene>
<proteinExistence type="inferred from homology"/>
<evidence type="ECO:0000313" key="7">
    <source>
        <dbReference type="EMBL" id="MBI1682874.1"/>
    </source>
</evidence>
<evidence type="ECO:0000256" key="1">
    <source>
        <dbReference type="ARBA" id="ARBA00008366"/>
    </source>
</evidence>
<evidence type="ECO:0000256" key="3">
    <source>
        <dbReference type="ARBA" id="ARBA00022643"/>
    </source>
</evidence>
<evidence type="ECO:0000313" key="8">
    <source>
        <dbReference type="Proteomes" id="UP000639859"/>
    </source>
</evidence>
<dbReference type="Proteomes" id="UP000639859">
    <property type="component" value="Unassembled WGS sequence"/>
</dbReference>
<dbReference type="SUPFAM" id="SSF55469">
    <property type="entry name" value="FMN-dependent nitroreductase-like"/>
    <property type="match status" value="1"/>
</dbReference>
<comment type="similarity">
    <text evidence="1 5">Belongs to the flavin oxidoreductase frp family.</text>
</comment>
<evidence type="ECO:0000259" key="6">
    <source>
        <dbReference type="Pfam" id="PF00881"/>
    </source>
</evidence>
<keyword evidence="8" id="KW-1185">Reference proteome</keyword>
<dbReference type="Pfam" id="PF00881">
    <property type="entry name" value="Nitroreductase"/>
    <property type="match status" value="1"/>
</dbReference>
<protein>
    <submittedName>
        <fullName evidence="7">Nitroreductase family protein</fullName>
    </submittedName>
</protein>
<dbReference type="PANTHER" id="PTHR43425:SF2">
    <property type="entry name" value="OXYGEN-INSENSITIVE NADPH NITROREDUCTASE"/>
    <property type="match status" value="1"/>
</dbReference>
<dbReference type="PIRSF" id="PIRSF005426">
    <property type="entry name" value="Frp"/>
    <property type="match status" value="1"/>
</dbReference>
<name>A0ABS0SU09_9CAUL</name>
<evidence type="ECO:0000256" key="2">
    <source>
        <dbReference type="ARBA" id="ARBA00022630"/>
    </source>
</evidence>
<dbReference type="EMBL" id="JADWOX010000002">
    <property type="protein sequence ID" value="MBI1682874.1"/>
    <property type="molecule type" value="Genomic_DNA"/>
</dbReference>
<keyword evidence="3 5" id="KW-0288">FMN</keyword>
<evidence type="ECO:0000256" key="5">
    <source>
        <dbReference type="PIRNR" id="PIRNR005426"/>
    </source>
</evidence>
<keyword evidence="5" id="KW-0521">NADP</keyword>
<dbReference type="PANTHER" id="PTHR43425">
    <property type="entry name" value="OXYGEN-INSENSITIVE NADPH NITROREDUCTASE"/>
    <property type="match status" value="1"/>
</dbReference>
<dbReference type="InterPro" id="IPR016446">
    <property type="entry name" value="Flavin_OxRdtase_Frp"/>
</dbReference>
<organism evidence="7 8">
    <name type="scientific">Caulobacter hibisci</name>
    <dbReference type="NCBI Taxonomy" id="2035993"/>
    <lineage>
        <taxon>Bacteria</taxon>
        <taxon>Pseudomonadati</taxon>
        <taxon>Pseudomonadota</taxon>
        <taxon>Alphaproteobacteria</taxon>
        <taxon>Caulobacterales</taxon>
        <taxon>Caulobacteraceae</taxon>
        <taxon>Caulobacter</taxon>
    </lineage>
</organism>
<dbReference type="InterPro" id="IPR029479">
    <property type="entry name" value="Nitroreductase"/>
</dbReference>
<dbReference type="Gene3D" id="3.40.109.10">
    <property type="entry name" value="NADH Oxidase"/>
    <property type="match status" value="1"/>
</dbReference>
<sequence>MPASLARQPTDHPLLSARYGQSAPAIGALLNPTIEGLLAHRSVRAYLPDPLAEGVVETLVASAQSAATSSNLQLWSVVAVEDPERKARLADLAGGQAHIRQAPLLLVWLADLARAERITRQAGQGKEALDYLESFLVAAVDAALAAQAAVAALESLGLGSVYIGALRNRPEAVAAELGLPPLVLPVFGLVVGHPDPAAPAAIKPRLSQAAVLHRETYDLAAQDAPVRAYDETLGAFQTSQGLAATGWSAAIVNRVGNAKALNGRERLRQALEGFGFPLR</sequence>
<dbReference type="InterPro" id="IPR000415">
    <property type="entry name" value="Nitroreductase-like"/>
</dbReference>
<comment type="caution">
    <text evidence="7">The sequence shown here is derived from an EMBL/GenBank/DDBJ whole genome shotgun (WGS) entry which is preliminary data.</text>
</comment>
<keyword evidence="2 5" id="KW-0285">Flavoprotein</keyword>
<dbReference type="RefSeq" id="WP_198574818.1">
    <property type="nucleotide sequence ID" value="NZ_JADWOX010000002.1"/>
</dbReference>
<reference evidence="7 8" key="1">
    <citation type="submission" date="2020-11" db="EMBL/GenBank/DDBJ databases">
        <title>genome sequence of strain KACC 18849.</title>
        <authorList>
            <person name="Gao J."/>
            <person name="Zhang X."/>
        </authorList>
    </citation>
    <scope>NUCLEOTIDE SEQUENCE [LARGE SCALE GENOMIC DNA]</scope>
    <source>
        <strain evidence="7 8">KACC 18849</strain>
    </source>
</reference>
<feature type="domain" description="Nitroreductase" evidence="6">
    <location>
        <begin position="39"/>
        <end position="193"/>
    </location>
</feature>
<evidence type="ECO:0000256" key="4">
    <source>
        <dbReference type="ARBA" id="ARBA00023002"/>
    </source>
</evidence>
<accession>A0ABS0SU09</accession>
<keyword evidence="4 5" id="KW-0560">Oxidoreductase</keyword>